<feature type="signal peptide" evidence="2">
    <location>
        <begin position="1"/>
        <end position="21"/>
    </location>
</feature>
<evidence type="ECO:0000313" key="4">
    <source>
        <dbReference type="Proteomes" id="UP001172155"/>
    </source>
</evidence>
<feature type="chain" id="PRO_5041240609" description="Apple domain-containing protein" evidence="2">
    <location>
        <begin position="22"/>
        <end position="309"/>
    </location>
</feature>
<keyword evidence="2" id="KW-0732">Signal</keyword>
<reference evidence="3" key="1">
    <citation type="submission" date="2023-06" db="EMBL/GenBank/DDBJ databases">
        <title>Genome-scale phylogeny and comparative genomics of the fungal order Sordariales.</title>
        <authorList>
            <consortium name="Lawrence Berkeley National Laboratory"/>
            <person name="Hensen N."/>
            <person name="Bonometti L."/>
            <person name="Westerberg I."/>
            <person name="Brannstrom I.O."/>
            <person name="Guillou S."/>
            <person name="Cros-Aarteil S."/>
            <person name="Calhoun S."/>
            <person name="Haridas S."/>
            <person name="Kuo A."/>
            <person name="Mondo S."/>
            <person name="Pangilinan J."/>
            <person name="Riley R."/>
            <person name="LaButti K."/>
            <person name="Andreopoulos B."/>
            <person name="Lipzen A."/>
            <person name="Chen C."/>
            <person name="Yanf M."/>
            <person name="Daum C."/>
            <person name="Ng V."/>
            <person name="Clum A."/>
            <person name="Steindorff A."/>
            <person name="Ohm R."/>
            <person name="Martin F."/>
            <person name="Silar P."/>
            <person name="Natvig D."/>
            <person name="Lalanne C."/>
            <person name="Gautier V."/>
            <person name="Ament-velasquez S.L."/>
            <person name="Kruys A."/>
            <person name="Hutchinson M.I."/>
            <person name="Powell A.J."/>
            <person name="Barry K."/>
            <person name="Miller A.N."/>
            <person name="Grigoriev I.V."/>
            <person name="Debuchy R."/>
            <person name="Gladieux P."/>
            <person name="Thoren M.H."/>
            <person name="Johannesson H."/>
        </authorList>
    </citation>
    <scope>NUCLEOTIDE SEQUENCE</scope>
    <source>
        <strain evidence="3">SMH3187-1</strain>
    </source>
</reference>
<accession>A0AA40F782</accession>
<keyword evidence="4" id="KW-1185">Reference proteome</keyword>
<dbReference type="Proteomes" id="UP001172155">
    <property type="component" value="Unassembled WGS sequence"/>
</dbReference>
<dbReference type="AlphaFoldDB" id="A0AA40F782"/>
<dbReference type="EMBL" id="JAUKUD010000002">
    <property type="protein sequence ID" value="KAK0752465.1"/>
    <property type="molecule type" value="Genomic_DNA"/>
</dbReference>
<evidence type="ECO:0000256" key="2">
    <source>
        <dbReference type="SAM" id="SignalP"/>
    </source>
</evidence>
<comment type="caution">
    <text evidence="3">The sequence shown here is derived from an EMBL/GenBank/DDBJ whole genome shotgun (WGS) entry which is preliminary data.</text>
</comment>
<organism evidence="3 4">
    <name type="scientific">Schizothecium vesticola</name>
    <dbReference type="NCBI Taxonomy" id="314040"/>
    <lineage>
        <taxon>Eukaryota</taxon>
        <taxon>Fungi</taxon>
        <taxon>Dikarya</taxon>
        <taxon>Ascomycota</taxon>
        <taxon>Pezizomycotina</taxon>
        <taxon>Sordariomycetes</taxon>
        <taxon>Sordariomycetidae</taxon>
        <taxon>Sordariales</taxon>
        <taxon>Schizotheciaceae</taxon>
        <taxon>Schizothecium</taxon>
    </lineage>
</organism>
<evidence type="ECO:0000313" key="3">
    <source>
        <dbReference type="EMBL" id="KAK0752465.1"/>
    </source>
</evidence>
<evidence type="ECO:0008006" key="5">
    <source>
        <dbReference type="Google" id="ProtNLM"/>
    </source>
</evidence>
<gene>
    <name evidence="3" type="ORF">B0T18DRAFT_404929</name>
</gene>
<name>A0AA40F782_9PEZI</name>
<proteinExistence type="predicted"/>
<feature type="region of interest" description="Disordered" evidence="1">
    <location>
        <begin position="115"/>
        <end position="137"/>
    </location>
</feature>
<evidence type="ECO:0000256" key="1">
    <source>
        <dbReference type="SAM" id="MobiDB-lite"/>
    </source>
</evidence>
<sequence>MFHQSLLTTAVAFVGLTTVTALGNARPSPSCDAACRSDALGFLVGRCPSKLLANGCIDGVAAQASTFCSAFLTPTTVVVASLVTTTTTVTTTSTTTTVTTATDLETTTLTSATSTSTITTYVPPPTPAGPARRAAPTACPELSTPRLQRLSPSKVSSLCSLLGVTPPTTTSTSTGTTTATSTSLTLETALSQTTTTTTTTTTTSTLATATVVIDYCDQRASYRPGVDNSETDAIEQTPAASAEECCRACWAKNNCVASAWAGDSTCRHLIKFQQQPGVPTSEQCPLGIEDYPYQPGPGNVYRGPCSPPA</sequence>
<protein>
    <recommendedName>
        <fullName evidence="5">Apple domain-containing protein</fullName>
    </recommendedName>
</protein>